<proteinExistence type="predicted"/>
<accession>A0A367ZQ78</accession>
<feature type="region of interest" description="Disordered" evidence="2">
    <location>
        <begin position="682"/>
        <end position="704"/>
    </location>
</feature>
<protein>
    <recommendedName>
        <fullName evidence="3">ANTAR domain-containing protein</fullName>
    </recommendedName>
</protein>
<organism evidence="4 5">
    <name type="scientific">Candidatus Ozemobacter sibiricus</name>
    <dbReference type="NCBI Taxonomy" id="2268124"/>
    <lineage>
        <taxon>Bacteria</taxon>
        <taxon>Candidatus Ozemobacteria</taxon>
        <taxon>Candidatus Ozemobacterales</taxon>
        <taxon>Candidatus Ozemobacteraceae</taxon>
        <taxon>Candidatus Ozemobacter</taxon>
    </lineage>
</organism>
<feature type="coiled-coil region" evidence="1">
    <location>
        <begin position="160"/>
        <end position="410"/>
    </location>
</feature>
<evidence type="ECO:0000313" key="4">
    <source>
        <dbReference type="EMBL" id="RCK79511.1"/>
    </source>
</evidence>
<feature type="domain" description="ANTAR" evidence="3">
    <location>
        <begin position="233"/>
        <end position="294"/>
    </location>
</feature>
<feature type="compositionally biased region" description="Basic and acidic residues" evidence="2">
    <location>
        <begin position="88"/>
        <end position="98"/>
    </location>
</feature>
<feature type="compositionally biased region" description="Low complexity" evidence="2">
    <location>
        <begin position="36"/>
        <end position="45"/>
    </location>
</feature>
<reference evidence="4 5" key="1">
    <citation type="submission" date="2018-05" db="EMBL/GenBank/DDBJ databases">
        <title>A metagenomic window into the 2 km-deep terrestrial subsurface aquifer revealed taxonomically and functionally diverse microbial community comprising novel uncultured bacterial lineages.</title>
        <authorList>
            <person name="Kadnikov V.V."/>
            <person name="Mardanov A.V."/>
            <person name="Beletsky A.V."/>
            <person name="Banks D."/>
            <person name="Pimenov N.V."/>
            <person name="Frank Y.A."/>
            <person name="Karnachuk O.V."/>
            <person name="Ravin N.V."/>
        </authorList>
    </citation>
    <scope>NUCLEOTIDE SEQUENCE [LARGE SCALE GENOMIC DNA]</scope>
    <source>
        <strain evidence="4">BY5</strain>
    </source>
</reference>
<dbReference type="AlphaFoldDB" id="A0A367ZQ78"/>
<evidence type="ECO:0000256" key="2">
    <source>
        <dbReference type="SAM" id="MobiDB-lite"/>
    </source>
</evidence>
<feature type="compositionally biased region" description="Polar residues" evidence="2">
    <location>
        <begin position="72"/>
        <end position="85"/>
    </location>
</feature>
<evidence type="ECO:0000256" key="1">
    <source>
        <dbReference type="SAM" id="Coils"/>
    </source>
</evidence>
<dbReference type="Proteomes" id="UP000252355">
    <property type="component" value="Unassembled WGS sequence"/>
</dbReference>
<keyword evidence="1" id="KW-0175">Coiled coil</keyword>
<comment type="caution">
    <text evidence="4">The sequence shown here is derived from an EMBL/GenBank/DDBJ whole genome shotgun (WGS) entry which is preliminary data.</text>
</comment>
<dbReference type="PROSITE" id="PS50921">
    <property type="entry name" value="ANTAR"/>
    <property type="match status" value="1"/>
</dbReference>
<gene>
    <name evidence="4" type="ORF">OZSIB_4265</name>
</gene>
<evidence type="ECO:0000313" key="5">
    <source>
        <dbReference type="Proteomes" id="UP000252355"/>
    </source>
</evidence>
<name>A0A367ZQ78_9BACT</name>
<sequence length="704" mass="78690">MAERDQNDAPRPSDRPADANTPADPADGGSDSAGRPEGSGSTSHSGGSGGSRPPPTPEETRRLTEQIEQLIRQRQSIVQRLQKTASPAEDRSLRDLAHRPTAATPVVRGLPARSPTAAPTPAATVPDQTSTDAGATPRPSGPAALGPAAEIPPHLLDERLRARLEEAARLEAENQALRRELEERSKAPPRPNISVADFQALQNQNAVLKAKLARLEAQQDTTQAARSASEEQFKSLQQELAQVRALLAERDRLIEQLKIRLADAVLEQNRAVNDLRQAREDHEARLQDFARLRAEHAEFAQRLETAARNEQTLLAEIKRLADELRAAQEGLVEARHARDALEKELDQRIVELNRAREQAKKVADQALDVDHLRHLLNAAEARERDLIVTLDGLQRERTRLQERLSRLLTGVQQYINAPPALPAEGTEGPPHEPFGPFLPFCFPDRTPRALRISWRRTLPHPELPQRPAPPPATLAPRPRRFFQHFLRPTHGIPQHIPVLKLPLLELQVEPCFELNTRLPIRGFEIPPHAEWAFDAAREFRPRPRHLLPRTVAPHASPLPGPVRLYLAPVALPILTWSPDLYLGFLLSTISRFRRALSRTLEYRPPRPAEPGLPFRPLGRPPTPGKFLPERVAYRSHSQLKFAPLAVPRDRLVPDFQRRRLQSLFKTFGDSFSSVFSRLEQLLQPSPGQPGEPSVKKPTGPQEDV</sequence>
<feature type="compositionally biased region" description="Low complexity" evidence="2">
    <location>
        <begin position="111"/>
        <end position="126"/>
    </location>
</feature>
<evidence type="ECO:0000259" key="3">
    <source>
        <dbReference type="PROSITE" id="PS50921"/>
    </source>
</evidence>
<dbReference type="EMBL" id="QOQW01000012">
    <property type="protein sequence ID" value="RCK79511.1"/>
    <property type="molecule type" value="Genomic_DNA"/>
</dbReference>
<feature type="region of interest" description="Disordered" evidence="2">
    <location>
        <begin position="1"/>
        <end position="149"/>
    </location>
</feature>
<dbReference type="GO" id="GO:0003723">
    <property type="term" value="F:RNA binding"/>
    <property type="evidence" value="ECO:0007669"/>
    <property type="project" value="InterPro"/>
</dbReference>
<feature type="compositionally biased region" description="Low complexity" evidence="2">
    <location>
        <begin position="18"/>
        <end position="27"/>
    </location>
</feature>
<feature type="compositionally biased region" description="Basic and acidic residues" evidence="2">
    <location>
        <begin position="1"/>
        <end position="17"/>
    </location>
</feature>
<dbReference type="InterPro" id="IPR005561">
    <property type="entry name" value="ANTAR"/>
</dbReference>